<evidence type="ECO:0000256" key="10">
    <source>
        <dbReference type="SAM" id="Phobius"/>
    </source>
</evidence>
<keyword evidence="5" id="KW-0633">Potassium transport</keyword>
<dbReference type="eggNOG" id="COG3263">
    <property type="taxonomic scope" value="Bacteria"/>
</dbReference>
<accession>E1QFW0</accession>
<evidence type="ECO:0000256" key="2">
    <source>
        <dbReference type="ARBA" id="ARBA00022448"/>
    </source>
</evidence>
<evidence type="ECO:0000256" key="8">
    <source>
        <dbReference type="ARBA" id="ARBA00023065"/>
    </source>
</evidence>
<evidence type="ECO:0000256" key="4">
    <source>
        <dbReference type="ARBA" id="ARBA00022475"/>
    </source>
</evidence>
<dbReference type="PANTHER" id="PTHR32507">
    <property type="entry name" value="NA(+)/H(+) ANTIPORTER 1"/>
    <property type="match status" value="1"/>
</dbReference>
<dbReference type="PROSITE" id="PS51202">
    <property type="entry name" value="RCK_C"/>
    <property type="match status" value="1"/>
</dbReference>
<feature type="transmembrane region" description="Helical" evidence="10">
    <location>
        <begin position="30"/>
        <end position="50"/>
    </location>
</feature>
<dbReference type="GO" id="GO:0006813">
    <property type="term" value="P:potassium ion transport"/>
    <property type="evidence" value="ECO:0007669"/>
    <property type="project" value="UniProtKB-KW"/>
</dbReference>
<evidence type="ECO:0000256" key="7">
    <source>
        <dbReference type="ARBA" id="ARBA00022989"/>
    </source>
</evidence>
<keyword evidence="6 10" id="KW-0812">Transmembrane</keyword>
<dbReference type="Proteomes" id="UP000009047">
    <property type="component" value="Chromosome"/>
</dbReference>
<dbReference type="RefSeq" id="WP_013258024.1">
    <property type="nucleotide sequence ID" value="NC_014365.1"/>
</dbReference>
<evidence type="ECO:0000256" key="5">
    <source>
        <dbReference type="ARBA" id="ARBA00022538"/>
    </source>
</evidence>
<keyword evidence="7 10" id="KW-1133">Transmembrane helix</keyword>
<keyword evidence="9 10" id="KW-0472">Membrane</keyword>
<feature type="transmembrane region" description="Helical" evidence="10">
    <location>
        <begin position="335"/>
        <end position="355"/>
    </location>
</feature>
<reference evidence="12 13" key="1">
    <citation type="journal article" date="2010" name="Stand. Genomic Sci.">
        <title>Complete genome sequence of Desulfarculus baarsii type strain (2st14).</title>
        <authorList>
            <person name="Sun H."/>
            <person name="Spring S."/>
            <person name="Lapidus A."/>
            <person name="Davenport K."/>
            <person name="Del Rio T.G."/>
            <person name="Tice H."/>
            <person name="Nolan M."/>
            <person name="Copeland A."/>
            <person name="Cheng J.F."/>
            <person name="Lucas S."/>
            <person name="Tapia R."/>
            <person name="Goodwin L."/>
            <person name="Pitluck S."/>
            <person name="Ivanova N."/>
            <person name="Pagani I."/>
            <person name="Mavromatis K."/>
            <person name="Ovchinnikova G."/>
            <person name="Pati A."/>
            <person name="Chen A."/>
            <person name="Palaniappan K."/>
            <person name="Hauser L."/>
            <person name="Chang Y.J."/>
            <person name="Jeffries C.D."/>
            <person name="Detter J.C."/>
            <person name="Han C."/>
            <person name="Rohde M."/>
            <person name="Brambilla E."/>
            <person name="Goker M."/>
            <person name="Woyke T."/>
            <person name="Bristow J."/>
            <person name="Eisen J.A."/>
            <person name="Markowitz V."/>
            <person name="Hugenholtz P."/>
            <person name="Kyrpides N.C."/>
            <person name="Klenk H.P."/>
            <person name="Land M."/>
        </authorList>
    </citation>
    <scope>NUCLEOTIDE SEQUENCE [LARGE SCALE GENOMIC DNA]</scope>
    <source>
        <strain evidence="13">ATCC 33931 / DSM 2075 / LMG 7858 / VKM B-1802 / 2st14</strain>
    </source>
</reference>
<gene>
    <name evidence="12" type="ordered locus">Deba_1202</name>
</gene>
<dbReference type="GO" id="GO:1902600">
    <property type="term" value="P:proton transmembrane transport"/>
    <property type="evidence" value="ECO:0007669"/>
    <property type="project" value="InterPro"/>
</dbReference>
<dbReference type="EMBL" id="CP002085">
    <property type="protein sequence ID" value="ADK84570.1"/>
    <property type="molecule type" value="Genomic_DNA"/>
</dbReference>
<keyword evidence="8" id="KW-0406">Ion transport</keyword>
<dbReference type="AlphaFoldDB" id="E1QFW0"/>
<dbReference type="InterPro" id="IPR036721">
    <property type="entry name" value="RCK_C_sf"/>
</dbReference>
<feature type="transmembrane region" description="Helical" evidence="10">
    <location>
        <begin position="57"/>
        <end position="75"/>
    </location>
</feature>
<dbReference type="InterPro" id="IPR006153">
    <property type="entry name" value="Cation/H_exchanger_TM"/>
</dbReference>
<protein>
    <submittedName>
        <fullName evidence="12">Sodium/hydrogen exchanger</fullName>
    </submittedName>
</protein>
<evidence type="ECO:0000313" key="13">
    <source>
        <dbReference type="Proteomes" id="UP000009047"/>
    </source>
</evidence>
<evidence type="ECO:0000259" key="11">
    <source>
        <dbReference type="PROSITE" id="PS51202"/>
    </source>
</evidence>
<dbReference type="InterPro" id="IPR038770">
    <property type="entry name" value="Na+/solute_symporter_sf"/>
</dbReference>
<keyword evidence="13" id="KW-1185">Reference proteome</keyword>
<proteinExistence type="predicted"/>
<keyword evidence="2" id="KW-0813">Transport</keyword>
<feature type="transmembrane region" description="Helical" evidence="10">
    <location>
        <begin position="87"/>
        <end position="107"/>
    </location>
</feature>
<dbReference type="GO" id="GO:0015297">
    <property type="term" value="F:antiporter activity"/>
    <property type="evidence" value="ECO:0007669"/>
    <property type="project" value="UniProtKB-KW"/>
</dbReference>
<comment type="subcellular location">
    <subcellularLocation>
        <location evidence="1">Cell membrane</location>
        <topology evidence="1">Multi-pass membrane protein</topology>
    </subcellularLocation>
</comment>
<evidence type="ECO:0000313" key="12">
    <source>
        <dbReference type="EMBL" id="ADK84570.1"/>
    </source>
</evidence>
<feature type="transmembrane region" description="Helical" evidence="10">
    <location>
        <begin position="271"/>
        <end position="291"/>
    </location>
</feature>
<feature type="domain" description="RCK C-terminal" evidence="11">
    <location>
        <begin position="404"/>
        <end position="485"/>
    </location>
</feature>
<dbReference type="Pfam" id="PF00999">
    <property type="entry name" value="Na_H_Exchanger"/>
    <property type="match status" value="1"/>
</dbReference>
<dbReference type="InterPro" id="IPR006037">
    <property type="entry name" value="RCK_C"/>
</dbReference>
<feature type="transmembrane region" description="Helical" evidence="10">
    <location>
        <begin position="222"/>
        <end position="242"/>
    </location>
</feature>
<dbReference type="Gene3D" id="3.30.70.1450">
    <property type="entry name" value="Regulator of K+ conductance, C-terminal domain"/>
    <property type="match status" value="1"/>
</dbReference>
<keyword evidence="3" id="KW-0050">Antiport</keyword>
<evidence type="ECO:0000256" key="6">
    <source>
        <dbReference type="ARBA" id="ARBA00022692"/>
    </source>
</evidence>
<dbReference type="PANTHER" id="PTHR32507:SF7">
    <property type="entry name" value="K(+)_H(+) ANTIPORTER NHAP2"/>
    <property type="match status" value="1"/>
</dbReference>
<feature type="transmembrane region" description="Helical" evidence="10">
    <location>
        <begin position="191"/>
        <end position="210"/>
    </location>
</feature>
<feature type="transmembrane region" description="Helical" evidence="10">
    <location>
        <begin position="248"/>
        <end position="264"/>
    </location>
</feature>
<sequence length="498" mass="52943">MDFTLALGVTGFLLLLSVFASKLSERVGVPALLLFLGLGMLAGVDGPGGIQFDDAQLTNAVGALALTFILFDGGFNTRWSSARPVLLTGTILSTLGVMLTCGFMAAFAHWAMGLPLETALLLGAIVSSTDAPAVFAILGGKSLGLKGRLKPLLEFESGSNDPTAVFLTLGVLEVLINPQPAAHWGVLLGKFVAQMVLGAALGLAMGWLATRALRKVRLDYEGLYPVFGVCVALICYSLTAYAHGNGFLAVYICGMVMGNGDYLYKRSLNKFLDALSWIMQIGMFLVLGLLVNPRDLGEVALTGLSASLFLMLAARPAAVLLAMLGSGYSLREQLFVAWTGLKGAAPIILATYPLMAGYDQGHFLFNLIFFLVLTSVLLQGKTLPLAARLLKVDRPFQPDPSYPLEFNRTFMGSDNTQDVAIEPGAAIIGRQVRELGLPKGVLILLIHRDGNFLVATGETALEAGDNLLLYGPKNDLRAAQAILLRACRSGQDGVCPED</sequence>
<dbReference type="KEGG" id="dbr:Deba_1202"/>
<dbReference type="SUPFAM" id="SSF116726">
    <property type="entry name" value="TrkA C-terminal domain-like"/>
    <property type="match status" value="1"/>
</dbReference>
<dbReference type="NCBIfam" id="NF003716">
    <property type="entry name" value="PRK05326.1-3"/>
    <property type="match status" value="1"/>
</dbReference>
<evidence type="ECO:0000256" key="9">
    <source>
        <dbReference type="ARBA" id="ARBA00023136"/>
    </source>
</evidence>
<organism evidence="12 13">
    <name type="scientific">Desulfarculus baarsii (strain ATCC 33931 / DSM 2075 / LMG 7858 / VKM B-1802 / 2st14)</name>
    <dbReference type="NCBI Taxonomy" id="644282"/>
    <lineage>
        <taxon>Bacteria</taxon>
        <taxon>Pseudomonadati</taxon>
        <taxon>Thermodesulfobacteriota</taxon>
        <taxon>Desulfarculia</taxon>
        <taxon>Desulfarculales</taxon>
        <taxon>Desulfarculaceae</taxon>
        <taxon>Desulfarculus</taxon>
    </lineage>
</organism>
<name>E1QFW0_DESB2</name>
<dbReference type="GO" id="GO:0005886">
    <property type="term" value="C:plasma membrane"/>
    <property type="evidence" value="ECO:0007669"/>
    <property type="project" value="UniProtKB-SubCell"/>
</dbReference>
<dbReference type="Pfam" id="PF02080">
    <property type="entry name" value="TrkA_C"/>
    <property type="match status" value="1"/>
</dbReference>
<keyword evidence="4" id="KW-1003">Cell membrane</keyword>
<dbReference type="STRING" id="644282.Deba_1202"/>
<evidence type="ECO:0000256" key="1">
    <source>
        <dbReference type="ARBA" id="ARBA00004651"/>
    </source>
</evidence>
<feature type="transmembrane region" description="Helical" evidence="10">
    <location>
        <begin position="303"/>
        <end position="323"/>
    </location>
</feature>
<feature type="transmembrane region" description="Helical" evidence="10">
    <location>
        <begin position="119"/>
        <end position="139"/>
    </location>
</feature>
<dbReference type="GO" id="GO:0008324">
    <property type="term" value="F:monoatomic cation transmembrane transporter activity"/>
    <property type="evidence" value="ECO:0007669"/>
    <property type="project" value="InterPro"/>
</dbReference>
<dbReference type="NCBIfam" id="NF003715">
    <property type="entry name" value="PRK05326.1-2"/>
    <property type="match status" value="1"/>
</dbReference>
<feature type="transmembrane region" description="Helical" evidence="10">
    <location>
        <begin position="361"/>
        <end position="378"/>
    </location>
</feature>
<keyword evidence="5" id="KW-0630">Potassium</keyword>
<evidence type="ECO:0000256" key="3">
    <source>
        <dbReference type="ARBA" id="ARBA00022449"/>
    </source>
</evidence>
<dbReference type="HOGENOM" id="CLU_005912_9_2_7"/>
<dbReference type="Gene3D" id="1.20.1530.20">
    <property type="match status" value="1"/>
</dbReference>